<dbReference type="InterPro" id="IPR003731">
    <property type="entry name" value="Di-Nase_FeMo-co_biosynth"/>
</dbReference>
<protein>
    <recommendedName>
        <fullName evidence="1">Dinitrogenase iron-molybdenum cofactor biosynthesis domain-containing protein</fullName>
    </recommendedName>
</protein>
<evidence type="ECO:0000313" key="2">
    <source>
        <dbReference type="EMBL" id="BDU73563.1"/>
    </source>
</evidence>
<accession>A0AA48H863</accession>
<dbReference type="Pfam" id="PF02579">
    <property type="entry name" value="Nitro_FeMo-Co"/>
    <property type="match status" value="1"/>
</dbReference>
<gene>
    <name evidence="2" type="ORF">METEAL_27370</name>
</gene>
<keyword evidence="3" id="KW-1185">Reference proteome</keyword>
<evidence type="ECO:0000259" key="1">
    <source>
        <dbReference type="Pfam" id="PF02579"/>
    </source>
</evidence>
<dbReference type="KEGG" id="msil:METEAL_27370"/>
<proteinExistence type="predicted"/>
<dbReference type="SUPFAM" id="SSF53146">
    <property type="entry name" value="Nitrogenase accessory factor-like"/>
    <property type="match status" value="1"/>
</dbReference>
<dbReference type="EMBL" id="AP027080">
    <property type="protein sequence ID" value="BDU73563.1"/>
    <property type="molecule type" value="Genomic_DNA"/>
</dbReference>
<dbReference type="Proteomes" id="UP001238179">
    <property type="component" value="Chromosome"/>
</dbReference>
<dbReference type="Gene3D" id="3.30.420.130">
    <property type="entry name" value="Dinitrogenase iron-molybdenum cofactor biosynthesis domain"/>
    <property type="match status" value="1"/>
</dbReference>
<dbReference type="RefSeq" id="WP_316412234.1">
    <property type="nucleotide sequence ID" value="NZ_AP027080.1"/>
</dbReference>
<feature type="domain" description="Dinitrogenase iron-molybdenum cofactor biosynthesis" evidence="1">
    <location>
        <begin position="10"/>
        <end position="96"/>
    </location>
</feature>
<name>A0AA48H863_9BACT</name>
<dbReference type="InterPro" id="IPR036105">
    <property type="entry name" value="DiNase_FeMo-co_biosyn_sf"/>
</dbReference>
<organism evidence="2 3">
    <name type="scientific">Mesoterricola silvestris</name>
    <dbReference type="NCBI Taxonomy" id="2927979"/>
    <lineage>
        <taxon>Bacteria</taxon>
        <taxon>Pseudomonadati</taxon>
        <taxon>Acidobacteriota</taxon>
        <taxon>Holophagae</taxon>
        <taxon>Holophagales</taxon>
        <taxon>Holophagaceae</taxon>
        <taxon>Mesoterricola</taxon>
    </lineage>
</organism>
<evidence type="ECO:0000313" key="3">
    <source>
        <dbReference type="Proteomes" id="UP001238179"/>
    </source>
</evidence>
<dbReference type="AlphaFoldDB" id="A0AA48H863"/>
<reference evidence="3" key="1">
    <citation type="journal article" date="2023" name="Int. J. Syst. Evol. Microbiol.">
        <title>Mesoterricola silvestris gen. nov., sp. nov., Mesoterricola sediminis sp. nov., Geothrix oryzae sp. nov., Geothrix edaphica sp. nov., Geothrix rubra sp. nov., and Geothrix limicola sp. nov., six novel members of Acidobacteriota isolated from soils.</title>
        <authorList>
            <person name="Itoh H."/>
            <person name="Sugisawa Y."/>
            <person name="Mise K."/>
            <person name="Xu Z."/>
            <person name="Kuniyasu M."/>
            <person name="Ushijima N."/>
            <person name="Kawano K."/>
            <person name="Kobayashi E."/>
            <person name="Shiratori Y."/>
            <person name="Masuda Y."/>
            <person name="Senoo K."/>
        </authorList>
    </citation>
    <scope>NUCLEOTIDE SEQUENCE [LARGE SCALE GENOMIC DNA]</scope>
    <source>
        <strain evidence="3">W79</strain>
    </source>
</reference>
<sequence length="120" mass="12956">MLVAVPTFHGRVSPTFDFCHRVTFWQVEGMAFQKLANKKCRPTDPFEKAVRLQAMGTEMLLCGAIGTVLKIHLEAMGIQVLSGIAGEVREVLTAFTTGALHEPRFRIPGAPGNPPIPGGA</sequence>